<evidence type="ECO:0008006" key="3">
    <source>
        <dbReference type="Google" id="ProtNLM"/>
    </source>
</evidence>
<comment type="caution">
    <text evidence="1">The sequence shown here is derived from an EMBL/GenBank/DDBJ whole genome shotgun (WGS) entry which is preliminary data.</text>
</comment>
<organism evidence="1 2">
    <name type="scientific">Streptomyces chryseus</name>
    <dbReference type="NCBI Taxonomy" id="68186"/>
    <lineage>
        <taxon>Bacteria</taxon>
        <taxon>Bacillati</taxon>
        <taxon>Actinomycetota</taxon>
        <taxon>Actinomycetes</taxon>
        <taxon>Kitasatosporales</taxon>
        <taxon>Streptomycetaceae</taxon>
        <taxon>Streptomyces</taxon>
    </lineage>
</organism>
<dbReference type="Proteomes" id="UP000599437">
    <property type="component" value="Unassembled WGS sequence"/>
</dbReference>
<dbReference type="RefSeq" id="WP_138898276.1">
    <property type="nucleotide sequence ID" value="NZ_BMVO01000004.1"/>
</dbReference>
<accession>A0ABQ3DJN1</accession>
<protein>
    <recommendedName>
        <fullName evidence="3">Ribbon-helix-helix protein CopG domain-containing protein</fullName>
    </recommendedName>
</protein>
<keyword evidence="2" id="KW-1185">Reference proteome</keyword>
<reference evidence="2" key="1">
    <citation type="journal article" date="2019" name="Int. J. Syst. Evol. Microbiol.">
        <title>The Global Catalogue of Microorganisms (GCM) 10K type strain sequencing project: providing services to taxonomists for standard genome sequencing and annotation.</title>
        <authorList>
            <consortium name="The Broad Institute Genomics Platform"/>
            <consortium name="The Broad Institute Genome Sequencing Center for Infectious Disease"/>
            <person name="Wu L."/>
            <person name="Ma J."/>
        </authorList>
    </citation>
    <scope>NUCLEOTIDE SEQUENCE [LARGE SCALE GENOMIC DNA]</scope>
    <source>
        <strain evidence="2">JCM 4737</strain>
    </source>
</reference>
<dbReference type="EMBL" id="BMVO01000004">
    <property type="protein sequence ID" value="GHA97273.1"/>
    <property type="molecule type" value="Genomic_DNA"/>
</dbReference>
<name>A0ABQ3DJN1_9ACTN</name>
<evidence type="ECO:0000313" key="2">
    <source>
        <dbReference type="Proteomes" id="UP000599437"/>
    </source>
</evidence>
<evidence type="ECO:0000313" key="1">
    <source>
        <dbReference type="EMBL" id="GHA97273.1"/>
    </source>
</evidence>
<gene>
    <name evidence="1" type="ORF">GCM10010346_20060</name>
</gene>
<proteinExistence type="predicted"/>
<sequence>MADKERVTITIPAESAAALRRLAKEKRIESVSAYVTEAVEERLGREERAQRIIEGWAAEVERAGVEEWAEAVEWARASDRRGDDAGGAAA</sequence>